<keyword evidence="1" id="KW-0805">Transcription regulation</keyword>
<dbReference type="InterPro" id="IPR036388">
    <property type="entry name" value="WH-like_DNA-bd_sf"/>
</dbReference>
<dbReference type="EMBL" id="BMJH01000001">
    <property type="protein sequence ID" value="GGC55492.1"/>
    <property type="molecule type" value="Genomic_DNA"/>
</dbReference>
<comment type="caution">
    <text evidence="5">The sequence shown here is derived from an EMBL/GenBank/DDBJ whole genome shotgun (WGS) entry which is preliminary data.</text>
</comment>
<dbReference type="InterPro" id="IPR002577">
    <property type="entry name" value="HTH_HxlR"/>
</dbReference>
<dbReference type="PANTHER" id="PTHR33204:SF37">
    <property type="entry name" value="HTH-TYPE TRANSCRIPTIONAL REGULATOR YODB"/>
    <property type="match status" value="1"/>
</dbReference>
<evidence type="ECO:0000259" key="4">
    <source>
        <dbReference type="PROSITE" id="PS51118"/>
    </source>
</evidence>
<dbReference type="SUPFAM" id="SSF46785">
    <property type="entry name" value="Winged helix' DNA-binding domain"/>
    <property type="match status" value="1"/>
</dbReference>
<protein>
    <submittedName>
        <fullName evidence="5">HxlR family transcriptional regulator</fullName>
    </submittedName>
</protein>
<name>A0A916U245_9ACTN</name>
<dbReference type="PANTHER" id="PTHR33204">
    <property type="entry name" value="TRANSCRIPTIONAL REGULATOR, MARR FAMILY"/>
    <property type="match status" value="1"/>
</dbReference>
<reference evidence="5" key="1">
    <citation type="journal article" date="2014" name="Int. J. Syst. Evol. Microbiol.">
        <title>Complete genome sequence of Corynebacterium casei LMG S-19264T (=DSM 44701T), isolated from a smear-ripened cheese.</title>
        <authorList>
            <consortium name="US DOE Joint Genome Institute (JGI-PGF)"/>
            <person name="Walter F."/>
            <person name="Albersmeier A."/>
            <person name="Kalinowski J."/>
            <person name="Ruckert C."/>
        </authorList>
    </citation>
    <scope>NUCLEOTIDE SEQUENCE</scope>
    <source>
        <strain evidence="5">CGMCC 1.15478</strain>
    </source>
</reference>
<sequence>MNTSPTPAANVFARACASRGVLQDITGRWGVLVLAALTEKTCRFSELRRHIDGVSERMLSQTLQNLERDGLVNRTVRTTIPPHVEYSLTDLGQRITSPLLTLIDLVEEAVPQIETAQHNYDSNS</sequence>
<evidence type="ECO:0000256" key="2">
    <source>
        <dbReference type="ARBA" id="ARBA00023125"/>
    </source>
</evidence>
<dbReference type="AlphaFoldDB" id="A0A916U245"/>
<evidence type="ECO:0000256" key="3">
    <source>
        <dbReference type="ARBA" id="ARBA00023163"/>
    </source>
</evidence>
<organism evidence="5 6">
    <name type="scientific">Hoyosella rhizosphaerae</name>
    <dbReference type="NCBI Taxonomy" id="1755582"/>
    <lineage>
        <taxon>Bacteria</taxon>
        <taxon>Bacillati</taxon>
        <taxon>Actinomycetota</taxon>
        <taxon>Actinomycetes</taxon>
        <taxon>Mycobacteriales</taxon>
        <taxon>Hoyosellaceae</taxon>
        <taxon>Hoyosella</taxon>
    </lineage>
</organism>
<dbReference type="PROSITE" id="PS51118">
    <property type="entry name" value="HTH_HXLR"/>
    <property type="match status" value="1"/>
</dbReference>
<keyword evidence="3" id="KW-0804">Transcription</keyword>
<evidence type="ECO:0000313" key="6">
    <source>
        <dbReference type="Proteomes" id="UP000641514"/>
    </source>
</evidence>
<accession>A0A916U245</accession>
<feature type="domain" description="HTH hxlR-type" evidence="4">
    <location>
        <begin position="16"/>
        <end position="114"/>
    </location>
</feature>
<evidence type="ECO:0000256" key="1">
    <source>
        <dbReference type="ARBA" id="ARBA00023015"/>
    </source>
</evidence>
<proteinExistence type="predicted"/>
<dbReference type="Gene3D" id="1.10.10.10">
    <property type="entry name" value="Winged helix-like DNA-binding domain superfamily/Winged helix DNA-binding domain"/>
    <property type="match status" value="1"/>
</dbReference>
<reference evidence="5" key="2">
    <citation type="submission" date="2020-09" db="EMBL/GenBank/DDBJ databases">
        <authorList>
            <person name="Sun Q."/>
            <person name="Zhou Y."/>
        </authorList>
    </citation>
    <scope>NUCLEOTIDE SEQUENCE</scope>
    <source>
        <strain evidence="5">CGMCC 1.15478</strain>
    </source>
</reference>
<dbReference type="InterPro" id="IPR036390">
    <property type="entry name" value="WH_DNA-bd_sf"/>
</dbReference>
<dbReference type="RefSeq" id="WP_188670301.1">
    <property type="nucleotide sequence ID" value="NZ_BMJH01000001.1"/>
</dbReference>
<keyword evidence="2" id="KW-0238">DNA-binding</keyword>
<gene>
    <name evidence="5" type="ORF">GCM10011410_04850</name>
</gene>
<evidence type="ECO:0000313" key="5">
    <source>
        <dbReference type="EMBL" id="GGC55492.1"/>
    </source>
</evidence>
<dbReference type="GO" id="GO:0003677">
    <property type="term" value="F:DNA binding"/>
    <property type="evidence" value="ECO:0007669"/>
    <property type="project" value="UniProtKB-KW"/>
</dbReference>
<dbReference type="Pfam" id="PF01638">
    <property type="entry name" value="HxlR"/>
    <property type="match status" value="1"/>
</dbReference>
<dbReference type="Proteomes" id="UP000641514">
    <property type="component" value="Unassembled WGS sequence"/>
</dbReference>
<keyword evidence="6" id="KW-1185">Reference proteome</keyword>